<dbReference type="EMBL" id="KN837265">
    <property type="protein sequence ID" value="KIJ30252.1"/>
    <property type="molecule type" value="Genomic_DNA"/>
</dbReference>
<dbReference type="Proteomes" id="UP000054279">
    <property type="component" value="Unassembled WGS sequence"/>
</dbReference>
<dbReference type="AlphaFoldDB" id="A0A0C9UN30"/>
<name>A0A0C9UN30_SPHS4</name>
<protein>
    <submittedName>
        <fullName evidence="1">Uncharacterized protein</fullName>
    </submittedName>
</protein>
<organism evidence="1 2">
    <name type="scientific">Sphaerobolus stellatus (strain SS14)</name>
    <dbReference type="NCBI Taxonomy" id="990650"/>
    <lineage>
        <taxon>Eukaryota</taxon>
        <taxon>Fungi</taxon>
        <taxon>Dikarya</taxon>
        <taxon>Basidiomycota</taxon>
        <taxon>Agaricomycotina</taxon>
        <taxon>Agaricomycetes</taxon>
        <taxon>Phallomycetidae</taxon>
        <taxon>Geastrales</taxon>
        <taxon>Sphaerobolaceae</taxon>
        <taxon>Sphaerobolus</taxon>
    </lineage>
</organism>
<sequence>MVSAIMKTGVSEEFVRNMHDSLSDTAAPSKLLRESKALEYWYSHKIALANYYKQYSIDGMNVVVLFAAIACYISPSGDGEKRGRRWPSETRLEGKPGLPFSTARTSLLGTLWRVATIRPTVTVPPANYSVYKIYQCHYSRRIPFGIKLWLLSDKIGVPQACGNGLRYSKNIVRTVSGSHILRATAYGVLKSRVMRDIRMKRLCNALDAHRLCDPGTVHESIFFAGDSLVTFNARQSDLLVYNEAI</sequence>
<dbReference type="HOGENOM" id="CLU_1134170_0_0_1"/>
<evidence type="ECO:0000313" key="2">
    <source>
        <dbReference type="Proteomes" id="UP000054279"/>
    </source>
</evidence>
<accession>A0A0C9UN30</accession>
<gene>
    <name evidence="1" type="ORF">M422DRAFT_53825</name>
</gene>
<proteinExistence type="predicted"/>
<evidence type="ECO:0000313" key="1">
    <source>
        <dbReference type="EMBL" id="KIJ30252.1"/>
    </source>
</evidence>
<reference evidence="1 2" key="1">
    <citation type="submission" date="2014-06" db="EMBL/GenBank/DDBJ databases">
        <title>Evolutionary Origins and Diversification of the Mycorrhizal Mutualists.</title>
        <authorList>
            <consortium name="DOE Joint Genome Institute"/>
            <consortium name="Mycorrhizal Genomics Consortium"/>
            <person name="Kohler A."/>
            <person name="Kuo A."/>
            <person name="Nagy L.G."/>
            <person name="Floudas D."/>
            <person name="Copeland A."/>
            <person name="Barry K.W."/>
            <person name="Cichocki N."/>
            <person name="Veneault-Fourrey C."/>
            <person name="LaButti K."/>
            <person name="Lindquist E.A."/>
            <person name="Lipzen A."/>
            <person name="Lundell T."/>
            <person name="Morin E."/>
            <person name="Murat C."/>
            <person name="Riley R."/>
            <person name="Ohm R."/>
            <person name="Sun H."/>
            <person name="Tunlid A."/>
            <person name="Henrissat B."/>
            <person name="Grigoriev I.V."/>
            <person name="Hibbett D.S."/>
            <person name="Martin F."/>
        </authorList>
    </citation>
    <scope>NUCLEOTIDE SEQUENCE [LARGE SCALE GENOMIC DNA]</scope>
    <source>
        <strain evidence="1 2">SS14</strain>
    </source>
</reference>
<keyword evidence="2" id="KW-1185">Reference proteome</keyword>